<dbReference type="CTD" id="78775932"/>
<protein>
    <submittedName>
        <fullName evidence="2">Uncharacterized protein</fullName>
    </submittedName>
</protein>
<proteinExistence type="predicted"/>
<feature type="region of interest" description="Disordered" evidence="1">
    <location>
        <begin position="107"/>
        <end position="144"/>
    </location>
</feature>
<dbReference type="RefSeq" id="XP_053585333.1">
    <property type="nucleotide sequence ID" value="XM_053730561.1"/>
</dbReference>
<dbReference type="Proteomes" id="UP000483820">
    <property type="component" value="Chromosome IV"/>
</dbReference>
<dbReference type="EMBL" id="WUAV01000004">
    <property type="protein sequence ID" value="KAF1758525.1"/>
    <property type="molecule type" value="Genomic_DNA"/>
</dbReference>
<dbReference type="AlphaFoldDB" id="A0A6A5GVJ0"/>
<reference evidence="2 3" key="1">
    <citation type="submission" date="2019-12" db="EMBL/GenBank/DDBJ databases">
        <title>Chromosome-level assembly of the Caenorhabditis remanei genome.</title>
        <authorList>
            <person name="Teterina A.A."/>
            <person name="Willis J.H."/>
            <person name="Phillips P.C."/>
        </authorList>
    </citation>
    <scope>NUCLEOTIDE SEQUENCE [LARGE SCALE GENOMIC DNA]</scope>
    <source>
        <strain evidence="2 3">PX506</strain>
        <tissue evidence="2">Whole organism</tissue>
    </source>
</reference>
<sequence length="144" mass="14829">MILFFGTSVSLASESRSVRFFDVPSPSESSSLSITIFAVLIGEGDNGLCGPELAGEGLLRTGLEAPGLSGTSGSSSCMRNKLCENGIYKFTSPLYMSSTSPVGDCGAFISERGETGANGDDAADDAGDAPRDASSWSDIPRSLN</sequence>
<evidence type="ECO:0000313" key="2">
    <source>
        <dbReference type="EMBL" id="KAF1758525.1"/>
    </source>
</evidence>
<organism evidence="2 3">
    <name type="scientific">Caenorhabditis remanei</name>
    <name type="common">Caenorhabditis vulgaris</name>
    <dbReference type="NCBI Taxonomy" id="31234"/>
    <lineage>
        <taxon>Eukaryota</taxon>
        <taxon>Metazoa</taxon>
        <taxon>Ecdysozoa</taxon>
        <taxon>Nematoda</taxon>
        <taxon>Chromadorea</taxon>
        <taxon>Rhabditida</taxon>
        <taxon>Rhabditina</taxon>
        <taxon>Rhabditomorpha</taxon>
        <taxon>Rhabditoidea</taxon>
        <taxon>Rhabditidae</taxon>
        <taxon>Peloderinae</taxon>
        <taxon>Caenorhabditis</taxon>
    </lineage>
</organism>
<dbReference type="GeneID" id="78775932"/>
<evidence type="ECO:0000256" key="1">
    <source>
        <dbReference type="SAM" id="MobiDB-lite"/>
    </source>
</evidence>
<gene>
    <name evidence="2" type="ORF">GCK72_014983</name>
</gene>
<accession>A0A6A5GVJ0</accession>
<evidence type="ECO:0000313" key="3">
    <source>
        <dbReference type="Proteomes" id="UP000483820"/>
    </source>
</evidence>
<name>A0A6A5GVJ0_CAERE</name>
<dbReference type="KEGG" id="crq:GCK72_014983"/>
<comment type="caution">
    <text evidence="2">The sequence shown here is derived from an EMBL/GenBank/DDBJ whole genome shotgun (WGS) entry which is preliminary data.</text>
</comment>